<organism evidence="2">
    <name type="scientific">Tanacetum cinerariifolium</name>
    <name type="common">Dalmatian daisy</name>
    <name type="synonym">Chrysanthemum cinerariifolium</name>
    <dbReference type="NCBI Taxonomy" id="118510"/>
    <lineage>
        <taxon>Eukaryota</taxon>
        <taxon>Viridiplantae</taxon>
        <taxon>Streptophyta</taxon>
        <taxon>Embryophyta</taxon>
        <taxon>Tracheophyta</taxon>
        <taxon>Spermatophyta</taxon>
        <taxon>Magnoliopsida</taxon>
        <taxon>eudicotyledons</taxon>
        <taxon>Gunneridae</taxon>
        <taxon>Pentapetalae</taxon>
        <taxon>asterids</taxon>
        <taxon>campanulids</taxon>
        <taxon>Asterales</taxon>
        <taxon>Asteraceae</taxon>
        <taxon>Asteroideae</taxon>
        <taxon>Anthemideae</taxon>
        <taxon>Anthemidinae</taxon>
        <taxon>Tanacetum</taxon>
    </lineage>
</organism>
<sequence>MDGAFRKRDHDDHQGDDAPPEGEKNAKRQNVSKSSKYARGSSSKQPVKDTNTSVSGQQQDWDAWVDDPVVDEDEVIPKDETPELIKEFYNVDKRVPIIFDRERIEATLRDMLSN</sequence>
<feature type="region of interest" description="Disordered" evidence="1">
    <location>
        <begin position="1"/>
        <end position="65"/>
    </location>
</feature>
<dbReference type="EMBL" id="BKCJ011321513">
    <property type="protein sequence ID" value="GFD20341.1"/>
    <property type="molecule type" value="Genomic_DNA"/>
</dbReference>
<evidence type="ECO:0000256" key="1">
    <source>
        <dbReference type="SAM" id="MobiDB-lite"/>
    </source>
</evidence>
<feature type="compositionally biased region" description="Low complexity" evidence="1">
    <location>
        <begin position="32"/>
        <end position="44"/>
    </location>
</feature>
<accession>A0A699UEZ5</accession>
<proteinExistence type="predicted"/>
<gene>
    <name evidence="2" type="ORF">Tci_892310</name>
</gene>
<evidence type="ECO:0000313" key="2">
    <source>
        <dbReference type="EMBL" id="GFD20341.1"/>
    </source>
</evidence>
<feature type="compositionally biased region" description="Polar residues" evidence="1">
    <location>
        <begin position="48"/>
        <end position="59"/>
    </location>
</feature>
<dbReference type="AlphaFoldDB" id="A0A699UEZ5"/>
<name>A0A699UEZ5_TANCI</name>
<feature type="compositionally biased region" description="Basic and acidic residues" evidence="1">
    <location>
        <begin position="1"/>
        <end position="26"/>
    </location>
</feature>
<comment type="caution">
    <text evidence="2">The sequence shown here is derived from an EMBL/GenBank/DDBJ whole genome shotgun (WGS) entry which is preliminary data.</text>
</comment>
<protein>
    <submittedName>
        <fullName evidence="2">Uncharacterized protein</fullName>
    </submittedName>
</protein>
<reference evidence="2" key="1">
    <citation type="journal article" date="2019" name="Sci. Rep.">
        <title>Draft genome of Tanacetum cinerariifolium, the natural source of mosquito coil.</title>
        <authorList>
            <person name="Yamashiro T."/>
            <person name="Shiraishi A."/>
            <person name="Satake H."/>
            <person name="Nakayama K."/>
        </authorList>
    </citation>
    <scope>NUCLEOTIDE SEQUENCE</scope>
</reference>